<protein>
    <submittedName>
        <fullName evidence="1">Uncharacterized protein</fullName>
    </submittedName>
</protein>
<dbReference type="EMBL" id="BARS01043000">
    <property type="protein sequence ID" value="GAG34910.1"/>
    <property type="molecule type" value="Genomic_DNA"/>
</dbReference>
<feature type="non-terminal residue" evidence="1">
    <location>
        <position position="1"/>
    </location>
</feature>
<organism evidence="1">
    <name type="scientific">marine sediment metagenome</name>
    <dbReference type="NCBI Taxonomy" id="412755"/>
    <lineage>
        <taxon>unclassified sequences</taxon>
        <taxon>metagenomes</taxon>
        <taxon>ecological metagenomes</taxon>
    </lineage>
</organism>
<comment type="caution">
    <text evidence="1">The sequence shown here is derived from an EMBL/GenBank/DDBJ whole genome shotgun (WGS) entry which is preliminary data.</text>
</comment>
<reference evidence="1" key="1">
    <citation type="journal article" date="2014" name="Front. Microbiol.">
        <title>High frequency of phylogenetically diverse reductive dehalogenase-homologous genes in deep subseafloor sedimentary metagenomes.</title>
        <authorList>
            <person name="Kawai M."/>
            <person name="Futagami T."/>
            <person name="Toyoda A."/>
            <person name="Takaki Y."/>
            <person name="Nishi S."/>
            <person name="Hori S."/>
            <person name="Arai W."/>
            <person name="Tsubouchi T."/>
            <person name="Morono Y."/>
            <person name="Uchiyama I."/>
            <person name="Ito T."/>
            <person name="Fujiyama A."/>
            <person name="Inagaki F."/>
            <person name="Takami H."/>
        </authorList>
    </citation>
    <scope>NUCLEOTIDE SEQUENCE</scope>
    <source>
        <strain evidence="1">Expedition CK06-06</strain>
    </source>
</reference>
<accession>X0WW42</accession>
<proteinExistence type="predicted"/>
<sequence length="85" mass="9575">PPTVQKTVNVSNPSQKIIAGEWLSNHYRIKDADDPGWWGWEGRRNYLFADGAIHFLQAEDILPANDTNPNPNLTVGGITGIDWRF</sequence>
<evidence type="ECO:0000313" key="1">
    <source>
        <dbReference type="EMBL" id="GAG34910.1"/>
    </source>
</evidence>
<dbReference type="AlphaFoldDB" id="X0WW42"/>
<name>X0WW42_9ZZZZ</name>
<gene>
    <name evidence="1" type="ORF">S01H1_65157</name>
</gene>